<comment type="subcellular location">
    <subcellularLocation>
        <location evidence="1">Nucleus</location>
    </subcellularLocation>
</comment>
<feature type="region of interest" description="Disordered" evidence="7">
    <location>
        <begin position="315"/>
        <end position="485"/>
    </location>
</feature>
<evidence type="ECO:0000256" key="4">
    <source>
        <dbReference type="ARBA" id="ARBA00023163"/>
    </source>
</evidence>
<comment type="caution">
    <text evidence="9">The sequence shown here is derived from an EMBL/GenBank/DDBJ whole genome shotgun (WGS) entry which is preliminary data.</text>
</comment>
<keyword evidence="2" id="KW-0805">Transcription regulation</keyword>
<dbReference type="GO" id="GO:0005634">
    <property type="term" value="C:nucleus"/>
    <property type="evidence" value="ECO:0007669"/>
    <property type="project" value="UniProtKB-SubCell"/>
</dbReference>
<accession>A0A2R6QXL9</accession>
<keyword evidence="5" id="KW-0539">Nucleus</keyword>
<dbReference type="STRING" id="98765.A0A2R6QXL9"/>
<dbReference type="CDD" id="cd00265">
    <property type="entry name" value="MADS_MEF2_like"/>
    <property type="match status" value="1"/>
</dbReference>
<dbReference type="SUPFAM" id="SSF55455">
    <property type="entry name" value="SRF-like"/>
    <property type="match status" value="1"/>
</dbReference>
<keyword evidence="3" id="KW-0238">DNA-binding</keyword>
<feature type="compositionally biased region" description="Acidic residues" evidence="7">
    <location>
        <begin position="96"/>
        <end position="108"/>
    </location>
</feature>
<dbReference type="PRINTS" id="PR00404">
    <property type="entry name" value="MADSDOMAIN"/>
</dbReference>
<evidence type="ECO:0000313" key="9">
    <source>
        <dbReference type="EMBL" id="PSS17147.1"/>
    </source>
</evidence>
<protein>
    <recommendedName>
        <fullName evidence="8">MADS-box domain-containing protein</fullName>
    </recommendedName>
</protein>
<organism evidence="9 10">
    <name type="scientific">Hermanssonia centrifuga</name>
    <dbReference type="NCBI Taxonomy" id="98765"/>
    <lineage>
        <taxon>Eukaryota</taxon>
        <taxon>Fungi</taxon>
        <taxon>Dikarya</taxon>
        <taxon>Basidiomycota</taxon>
        <taxon>Agaricomycotina</taxon>
        <taxon>Agaricomycetes</taxon>
        <taxon>Polyporales</taxon>
        <taxon>Meruliaceae</taxon>
        <taxon>Hermanssonia</taxon>
    </lineage>
</organism>
<keyword evidence="4" id="KW-0804">Transcription</keyword>
<dbReference type="GO" id="GO:0045944">
    <property type="term" value="P:positive regulation of transcription by RNA polymerase II"/>
    <property type="evidence" value="ECO:0007669"/>
    <property type="project" value="InterPro"/>
</dbReference>
<dbReference type="InterPro" id="IPR036879">
    <property type="entry name" value="TF_MADSbox_sf"/>
</dbReference>
<sequence>MGRRKIEIQPITHERNRSVTFLKRKNGLFKKAYELGVLCSVDVAVIIFEERPGHHVKLYQYCSTDVHSMVQRHLRFDGEKDTRTPADFSNNKTEEVADDDDEEGEDDPTGARQKKDNKHNLLKPKSEGNGHSHMNGHAGGIPIRPAHPNGNDLSSNGIDLDYRSNGGRLPTISTSVSLNSNSSLPISNDRHSSNPSRSNSLNINTLNMGAGAMGGMGLSLPVPLSVPIMPPQKRQRLDELTSSGLTYPYRLDVDLNTYPPTALASSLPQTQNQPGSLNGLFQSNGLSLNMHNGGYLPQPGFDFPTRRAVGYSGQNGQQNGYNGGNQGMFGSRPGQQSQSTNMLVDLLHASSGGGGGGNDQSGNFPAFDWPVTSQQNSQSQVPNDSDPSSWLDFLTNNSNPQTNSPINIGLPTPTSRAASNSISSVSSSRPPYAMPSAASSSDSLSARSRKRSRDDHNNSDVSDVDDLRLNMPAGLKVENERRSHG</sequence>
<dbReference type="PANTHER" id="PTHR11945:SF534">
    <property type="entry name" value="MYOCYTE-SPECIFIC ENHANCER FACTOR 2"/>
    <property type="match status" value="1"/>
</dbReference>
<name>A0A2R6QXL9_9APHY</name>
<evidence type="ECO:0000256" key="6">
    <source>
        <dbReference type="ARBA" id="ARBA00025805"/>
    </source>
</evidence>
<feature type="compositionally biased region" description="Polar residues" evidence="7">
    <location>
        <begin position="371"/>
        <end position="406"/>
    </location>
</feature>
<gene>
    <name evidence="9" type="ORF">PHLCEN_2v3218</name>
</gene>
<dbReference type="PANTHER" id="PTHR11945">
    <property type="entry name" value="MADS BOX PROTEIN"/>
    <property type="match status" value="1"/>
</dbReference>
<keyword evidence="10" id="KW-1185">Reference proteome</keyword>
<evidence type="ECO:0000259" key="8">
    <source>
        <dbReference type="PROSITE" id="PS50066"/>
    </source>
</evidence>
<dbReference type="AlphaFoldDB" id="A0A2R6QXL9"/>
<evidence type="ECO:0000256" key="7">
    <source>
        <dbReference type="SAM" id="MobiDB-lite"/>
    </source>
</evidence>
<dbReference type="PROSITE" id="PS50066">
    <property type="entry name" value="MADS_BOX_2"/>
    <property type="match status" value="1"/>
</dbReference>
<comment type="similarity">
    <text evidence="6">Belongs to the MEF2 family.</text>
</comment>
<dbReference type="Proteomes" id="UP000186601">
    <property type="component" value="Unassembled WGS sequence"/>
</dbReference>
<dbReference type="Gene3D" id="3.40.1810.10">
    <property type="entry name" value="Transcription factor, MADS-box"/>
    <property type="match status" value="1"/>
</dbReference>
<feature type="region of interest" description="Disordered" evidence="7">
    <location>
        <begin position="77"/>
        <end position="200"/>
    </location>
</feature>
<proteinExistence type="inferred from homology"/>
<dbReference type="SMART" id="SM00432">
    <property type="entry name" value="MADS"/>
    <property type="match status" value="1"/>
</dbReference>
<dbReference type="InterPro" id="IPR002100">
    <property type="entry name" value="TF_MADSbox"/>
</dbReference>
<dbReference type="InterPro" id="IPR033896">
    <property type="entry name" value="MEF2-like_N"/>
</dbReference>
<evidence type="ECO:0000313" key="10">
    <source>
        <dbReference type="Proteomes" id="UP000186601"/>
    </source>
</evidence>
<dbReference type="GO" id="GO:0046983">
    <property type="term" value="F:protein dimerization activity"/>
    <property type="evidence" value="ECO:0007669"/>
    <property type="project" value="InterPro"/>
</dbReference>
<reference evidence="9 10" key="1">
    <citation type="submission" date="2018-02" db="EMBL/GenBank/DDBJ databases">
        <title>Genome sequence of the basidiomycete white-rot fungus Phlebia centrifuga.</title>
        <authorList>
            <person name="Granchi Z."/>
            <person name="Peng M."/>
            <person name="de Vries R.P."/>
            <person name="Hilden K."/>
            <person name="Makela M.R."/>
            <person name="Grigoriev I."/>
            <person name="Riley R."/>
        </authorList>
    </citation>
    <scope>NUCLEOTIDE SEQUENCE [LARGE SCALE GENOMIC DNA]</scope>
    <source>
        <strain evidence="9 10">FBCC195</strain>
    </source>
</reference>
<feature type="domain" description="MADS-box" evidence="8">
    <location>
        <begin position="1"/>
        <end position="51"/>
    </location>
</feature>
<dbReference type="GO" id="GO:0000981">
    <property type="term" value="F:DNA-binding transcription factor activity, RNA polymerase II-specific"/>
    <property type="evidence" value="ECO:0007669"/>
    <property type="project" value="TreeGrafter"/>
</dbReference>
<dbReference type="EMBL" id="MLYV02000292">
    <property type="protein sequence ID" value="PSS17147.1"/>
    <property type="molecule type" value="Genomic_DNA"/>
</dbReference>
<evidence type="ECO:0000256" key="2">
    <source>
        <dbReference type="ARBA" id="ARBA00023015"/>
    </source>
</evidence>
<evidence type="ECO:0000256" key="3">
    <source>
        <dbReference type="ARBA" id="ARBA00023125"/>
    </source>
</evidence>
<feature type="compositionally biased region" description="Polar residues" evidence="7">
    <location>
        <begin position="333"/>
        <end position="342"/>
    </location>
</feature>
<dbReference type="GO" id="GO:0000978">
    <property type="term" value="F:RNA polymerase II cis-regulatory region sequence-specific DNA binding"/>
    <property type="evidence" value="ECO:0007669"/>
    <property type="project" value="TreeGrafter"/>
</dbReference>
<evidence type="ECO:0000256" key="1">
    <source>
        <dbReference type="ARBA" id="ARBA00004123"/>
    </source>
</evidence>
<feature type="compositionally biased region" description="Low complexity" evidence="7">
    <location>
        <begin position="171"/>
        <end position="187"/>
    </location>
</feature>
<evidence type="ECO:0000256" key="5">
    <source>
        <dbReference type="ARBA" id="ARBA00023242"/>
    </source>
</evidence>
<dbReference type="OrthoDB" id="1898716at2759"/>
<dbReference type="Pfam" id="PF00319">
    <property type="entry name" value="SRF-TF"/>
    <property type="match status" value="1"/>
</dbReference>
<feature type="compositionally biased region" description="Low complexity" evidence="7">
    <location>
        <begin position="415"/>
        <end position="446"/>
    </location>
</feature>